<feature type="transmembrane region" description="Helical" evidence="1">
    <location>
        <begin position="17"/>
        <end position="36"/>
    </location>
</feature>
<dbReference type="GO" id="GO:0008137">
    <property type="term" value="F:NADH dehydrogenase (ubiquinone) activity"/>
    <property type="evidence" value="ECO:0007669"/>
    <property type="project" value="InterPro"/>
</dbReference>
<sequence length="179" mass="18475">VPAALEGFDSLTSGDTVVAQNIAFGILSVVMVVAALRMVTTRNVVHAALYLVIVLAGAAGIFILLGAEFVGVTQVLVYIGAIVVLFLFGIMLTRGALGEDEEANTEKRRMAALVGVLVLVVTGGAVLDSFGDAAVNRSAPSLTSEIGDTIFSQYIVPFEAVSVLLLAALIGAIVVARQD</sequence>
<feature type="non-terminal residue" evidence="2">
    <location>
        <position position="1"/>
    </location>
</feature>
<keyword evidence="1" id="KW-1133">Transmembrane helix</keyword>
<reference evidence="2" key="1">
    <citation type="submission" date="2018-05" db="EMBL/GenBank/DDBJ databases">
        <authorList>
            <person name="Lanie J.A."/>
            <person name="Ng W.-L."/>
            <person name="Kazmierczak K.M."/>
            <person name="Andrzejewski T.M."/>
            <person name="Davidsen T.M."/>
            <person name="Wayne K.J."/>
            <person name="Tettelin H."/>
            <person name="Glass J.I."/>
            <person name="Rusch D."/>
            <person name="Podicherti R."/>
            <person name="Tsui H.-C.T."/>
            <person name="Winkler M.E."/>
        </authorList>
    </citation>
    <scope>NUCLEOTIDE SEQUENCE</scope>
</reference>
<feature type="transmembrane region" description="Helical" evidence="1">
    <location>
        <begin position="109"/>
        <end position="131"/>
    </location>
</feature>
<dbReference type="InterPro" id="IPR001457">
    <property type="entry name" value="NADH_UbQ/plastoQ_OxRdtase_su6"/>
</dbReference>
<feature type="transmembrane region" description="Helical" evidence="1">
    <location>
        <begin position="75"/>
        <end position="97"/>
    </location>
</feature>
<dbReference type="Pfam" id="PF00499">
    <property type="entry name" value="Oxidored_q3"/>
    <property type="match status" value="1"/>
</dbReference>
<organism evidence="2">
    <name type="scientific">marine metagenome</name>
    <dbReference type="NCBI Taxonomy" id="408172"/>
    <lineage>
        <taxon>unclassified sequences</taxon>
        <taxon>metagenomes</taxon>
        <taxon>ecological metagenomes</taxon>
    </lineage>
</organism>
<keyword evidence="1" id="KW-0472">Membrane</keyword>
<evidence type="ECO:0008006" key="3">
    <source>
        <dbReference type="Google" id="ProtNLM"/>
    </source>
</evidence>
<evidence type="ECO:0000256" key="1">
    <source>
        <dbReference type="SAM" id="Phobius"/>
    </source>
</evidence>
<proteinExistence type="predicted"/>
<feature type="transmembrane region" description="Helical" evidence="1">
    <location>
        <begin position="151"/>
        <end position="176"/>
    </location>
</feature>
<dbReference type="InterPro" id="IPR042106">
    <property type="entry name" value="Nuo/plastoQ_OxRdtase_6_NuoJ"/>
</dbReference>
<dbReference type="EMBL" id="UINC01005467">
    <property type="protein sequence ID" value="SVA21514.1"/>
    <property type="molecule type" value="Genomic_DNA"/>
</dbReference>
<dbReference type="PANTHER" id="PTHR33269">
    <property type="entry name" value="NADH-UBIQUINONE OXIDOREDUCTASE CHAIN 6"/>
    <property type="match status" value="1"/>
</dbReference>
<name>A0A381U0B8_9ZZZZ</name>
<dbReference type="PANTHER" id="PTHR33269:SF17">
    <property type="entry name" value="NADH-UBIQUINONE OXIDOREDUCTASE CHAIN 6"/>
    <property type="match status" value="1"/>
</dbReference>
<dbReference type="AlphaFoldDB" id="A0A381U0B8"/>
<feature type="transmembrane region" description="Helical" evidence="1">
    <location>
        <begin position="48"/>
        <end position="69"/>
    </location>
</feature>
<protein>
    <recommendedName>
        <fullName evidence="3">NADH-quinone oxidoreductase subunit J</fullName>
    </recommendedName>
</protein>
<keyword evidence="1" id="KW-0812">Transmembrane</keyword>
<evidence type="ECO:0000313" key="2">
    <source>
        <dbReference type="EMBL" id="SVA21514.1"/>
    </source>
</evidence>
<accession>A0A381U0B8</accession>
<gene>
    <name evidence="2" type="ORF">METZ01_LOCUS74368</name>
</gene>
<dbReference type="Gene3D" id="1.20.120.1200">
    <property type="entry name" value="NADH-ubiquinone/plastoquinone oxidoreductase chain 6, subunit NuoJ"/>
    <property type="match status" value="1"/>
</dbReference>